<evidence type="ECO:0000313" key="2">
    <source>
        <dbReference type="EMBL" id="DAD73417.1"/>
    </source>
</evidence>
<feature type="domain" description="DUF7253" evidence="1">
    <location>
        <begin position="1"/>
        <end position="110"/>
    </location>
</feature>
<dbReference type="Pfam" id="PF23911">
    <property type="entry name" value="DUF7253"/>
    <property type="match status" value="1"/>
</dbReference>
<proteinExistence type="predicted"/>
<dbReference type="InterPro" id="IPR055677">
    <property type="entry name" value="DUF7253"/>
</dbReference>
<protein>
    <recommendedName>
        <fullName evidence="1">DUF7253 domain-containing protein</fullName>
    </recommendedName>
</protein>
<evidence type="ECO:0000259" key="1">
    <source>
        <dbReference type="Pfam" id="PF23911"/>
    </source>
</evidence>
<reference evidence="2" key="1">
    <citation type="journal article" date="2021" name="Proc. Natl. Acad. Sci. U.S.A.">
        <title>A Catalog of Tens of Thousands of Viruses from Human Metagenomes Reveals Hidden Associations with Chronic Diseases.</title>
        <authorList>
            <person name="Tisza M.J."/>
            <person name="Buck C.B."/>
        </authorList>
    </citation>
    <scope>NUCLEOTIDE SEQUENCE</scope>
    <source>
        <strain evidence="2">CtKm44</strain>
    </source>
</reference>
<sequence length="123" mass="14227">MKYFGNAGFRLKDVEVEPDVYEPQLVVKRVRGDVISSRYRRDQNGDKSTIDNIRITNQISLVADQFFMKHISNLLYMEYQGVKWKVESFDVSRAPRVIVDLGGVYNEQENAYPGRSDESNSEV</sequence>
<dbReference type="EMBL" id="BK014735">
    <property type="protein sequence ID" value="DAD73417.1"/>
    <property type="molecule type" value="Genomic_DNA"/>
</dbReference>
<name>A0A8S5LTP0_9CAUD</name>
<organism evidence="2">
    <name type="scientific">Siphoviridae sp. ctKm44</name>
    <dbReference type="NCBI Taxonomy" id="2826245"/>
    <lineage>
        <taxon>Viruses</taxon>
        <taxon>Duplodnaviria</taxon>
        <taxon>Heunggongvirae</taxon>
        <taxon>Uroviricota</taxon>
        <taxon>Caudoviricetes</taxon>
    </lineage>
</organism>
<accession>A0A8S5LTP0</accession>